<evidence type="ECO:0000256" key="1">
    <source>
        <dbReference type="ARBA" id="ARBA00006206"/>
    </source>
</evidence>
<dbReference type="FunFam" id="2.70.98.10:FF:000015">
    <property type="entry name" value="Aldose 1-epimerase, putative"/>
    <property type="match status" value="1"/>
</dbReference>
<dbReference type="GO" id="GO:0030246">
    <property type="term" value="F:carbohydrate binding"/>
    <property type="evidence" value="ECO:0007669"/>
    <property type="project" value="InterPro"/>
</dbReference>
<dbReference type="GO" id="GO:0006006">
    <property type="term" value="P:glucose metabolic process"/>
    <property type="evidence" value="ECO:0007669"/>
    <property type="project" value="TreeGrafter"/>
</dbReference>
<dbReference type="EMBL" id="GL876976">
    <property type="protein sequence ID" value="KLU90966.1"/>
    <property type="molecule type" value="Genomic_DNA"/>
</dbReference>
<comment type="similarity">
    <text evidence="1">Belongs to the aldose epimerase family.</text>
</comment>
<dbReference type="PANTHER" id="PTHR10091">
    <property type="entry name" value="ALDOSE-1-EPIMERASE"/>
    <property type="match status" value="1"/>
</dbReference>
<dbReference type="InterPro" id="IPR014718">
    <property type="entry name" value="GH-type_carb-bd"/>
</dbReference>
<evidence type="ECO:0000256" key="3">
    <source>
        <dbReference type="ARBA" id="ARBA00023277"/>
    </source>
</evidence>
<dbReference type="InterPro" id="IPR008183">
    <property type="entry name" value="Aldose_1/G6P_1-epimerase"/>
</dbReference>
<reference evidence="5" key="4">
    <citation type="journal article" date="2015" name="G3 (Bethesda)">
        <title>Genome sequences of three phytopathogenic species of the Magnaporthaceae family of fungi.</title>
        <authorList>
            <person name="Okagaki L.H."/>
            <person name="Nunes C.C."/>
            <person name="Sailsbery J."/>
            <person name="Clay B."/>
            <person name="Brown D."/>
            <person name="John T."/>
            <person name="Oh Y."/>
            <person name="Young N."/>
            <person name="Fitzgerald M."/>
            <person name="Haas B.J."/>
            <person name="Zeng Q."/>
            <person name="Young S."/>
            <person name="Adiconis X."/>
            <person name="Fan L."/>
            <person name="Levin J.Z."/>
            <person name="Mitchell T.K."/>
            <person name="Okubara P.A."/>
            <person name="Farman M.L."/>
            <person name="Kohn L.M."/>
            <person name="Birren B."/>
            <person name="Ma L.-J."/>
            <person name="Dean R.A."/>
        </authorList>
    </citation>
    <scope>NUCLEOTIDE SEQUENCE</scope>
    <source>
        <strain evidence="5">ATCC 64411 / 73-15</strain>
    </source>
</reference>
<evidence type="ECO:0000256" key="2">
    <source>
        <dbReference type="ARBA" id="ARBA00023235"/>
    </source>
</evidence>
<protein>
    <submittedName>
        <fullName evidence="4">Aldose 1-epimerase</fullName>
    </submittedName>
</protein>
<keyword evidence="3" id="KW-0119">Carbohydrate metabolism</keyword>
<dbReference type="eggNOG" id="KOG1604">
    <property type="taxonomic scope" value="Eukaryota"/>
</dbReference>
<reference evidence="4" key="2">
    <citation type="submission" date="2010-05" db="EMBL/GenBank/DDBJ databases">
        <title>The Genome Sequence of Magnaporthe poae strain ATCC 64411.</title>
        <authorList>
            <consortium name="The Broad Institute Genome Sequencing Platform"/>
            <consortium name="Broad Institute Genome Sequencing Center for Infectious Disease"/>
            <person name="Ma L.-J."/>
            <person name="Dead R."/>
            <person name="Young S."/>
            <person name="Zeng Q."/>
            <person name="Koehrsen M."/>
            <person name="Alvarado L."/>
            <person name="Berlin A."/>
            <person name="Chapman S.B."/>
            <person name="Chen Z."/>
            <person name="Freedman E."/>
            <person name="Gellesch M."/>
            <person name="Goldberg J."/>
            <person name="Griggs A."/>
            <person name="Gujja S."/>
            <person name="Heilman E.R."/>
            <person name="Heiman D."/>
            <person name="Hepburn T."/>
            <person name="Howarth C."/>
            <person name="Jen D."/>
            <person name="Larson L."/>
            <person name="Mehta T."/>
            <person name="Neiman D."/>
            <person name="Pearson M."/>
            <person name="Roberts A."/>
            <person name="Saif S."/>
            <person name="Shea T."/>
            <person name="Shenoy N."/>
            <person name="Sisk P."/>
            <person name="Stolte C."/>
            <person name="Sykes S."/>
            <person name="Walk T."/>
            <person name="White J."/>
            <person name="Yandava C."/>
            <person name="Haas B."/>
            <person name="Nusbaum C."/>
            <person name="Birren B."/>
        </authorList>
    </citation>
    <scope>NUCLEOTIDE SEQUENCE</scope>
    <source>
        <strain evidence="4">ATCC 64411</strain>
    </source>
</reference>
<dbReference type="CDD" id="cd09019">
    <property type="entry name" value="galactose_mutarotase_like"/>
    <property type="match status" value="1"/>
</dbReference>
<dbReference type="InterPro" id="IPR018052">
    <property type="entry name" value="Ald1_epimerase_CS"/>
</dbReference>
<keyword evidence="6" id="KW-1185">Reference proteome</keyword>
<dbReference type="Pfam" id="PF01263">
    <property type="entry name" value="Aldose_epim"/>
    <property type="match status" value="1"/>
</dbReference>
<dbReference type="GO" id="GO:0033499">
    <property type="term" value="P:galactose catabolic process via UDP-galactose, Leloir pathway"/>
    <property type="evidence" value="ECO:0007669"/>
    <property type="project" value="TreeGrafter"/>
</dbReference>
<reference evidence="5" key="5">
    <citation type="submission" date="2015-06" db="UniProtKB">
        <authorList>
            <consortium name="EnsemblFungi"/>
        </authorList>
    </citation>
    <scope>IDENTIFICATION</scope>
    <source>
        <strain evidence="5">ATCC 64411</strain>
    </source>
</reference>
<reference evidence="4" key="3">
    <citation type="submission" date="2011-03" db="EMBL/GenBank/DDBJ databases">
        <title>Annotation of Magnaporthe poae ATCC 64411.</title>
        <authorList>
            <person name="Ma L.-J."/>
            <person name="Dead R."/>
            <person name="Young S.K."/>
            <person name="Zeng Q."/>
            <person name="Gargeya S."/>
            <person name="Fitzgerald M."/>
            <person name="Haas B."/>
            <person name="Abouelleil A."/>
            <person name="Alvarado L."/>
            <person name="Arachchi H.M."/>
            <person name="Berlin A."/>
            <person name="Brown A."/>
            <person name="Chapman S.B."/>
            <person name="Chen Z."/>
            <person name="Dunbar C."/>
            <person name="Freedman E."/>
            <person name="Gearin G."/>
            <person name="Gellesch M."/>
            <person name="Goldberg J."/>
            <person name="Griggs A."/>
            <person name="Gujja S."/>
            <person name="Heiman D."/>
            <person name="Howarth C."/>
            <person name="Larson L."/>
            <person name="Lui A."/>
            <person name="MacDonald P.J.P."/>
            <person name="Mehta T."/>
            <person name="Montmayeur A."/>
            <person name="Murphy C."/>
            <person name="Neiman D."/>
            <person name="Pearson M."/>
            <person name="Priest M."/>
            <person name="Roberts A."/>
            <person name="Saif S."/>
            <person name="Shea T."/>
            <person name="Shenoy N."/>
            <person name="Sisk P."/>
            <person name="Stolte C."/>
            <person name="Sykes S."/>
            <person name="Yandava C."/>
            <person name="Wortman J."/>
            <person name="Nusbaum C."/>
            <person name="Birren B."/>
        </authorList>
    </citation>
    <scope>NUCLEOTIDE SEQUENCE</scope>
    <source>
        <strain evidence="4">ATCC 64411</strain>
    </source>
</reference>
<sequence>MADSAVELLPLGAIIQSFKVGDVNIVQGFPTEDLYREHNAPYFGETIGRVANRIKNAKLDSLNGGKSYTLAANNGPNNLHGGVVGWGKRVWDGPKPVGVRSIPGIEGLEGGESVEFTLVSEDGDEGFPGTVKATTVYTAGKQVVDGKDVTVLGIEYEAELIGGADETPINMTNHSYFNLTGGESIAGTIVEIATNSYLPVDDGGIPTGGIKPFSKFEGKKPFTLGPEEPDIDDCFVANEQPSSVPVDTRSQPLVRHVHASHPDSGIHLEVYSTEPAFQFYTGKYIDVPQVANLPARKARSAFCVEPSRYVNAVNVDEWKSMMVLKKGEKYGARIVYRAWKE</sequence>
<dbReference type="Gene3D" id="2.70.98.10">
    <property type="match status" value="1"/>
</dbReference>
<dbReference type="Proteomes" id="UP000011715">
    <property type="component" value="Unassembled WGS sequence"/>
</dbReference>
<dbReference type="STRING" id="644358.A0A0C4EA36"/>
<name>A0A0C4EA36_MAGP6</name>
<evidence type="ECO:0000313" key="5">
    <source>
        <dbReference type="EnsemblFungi" id="MAPG_09491T0"/>
    </source>
</evidence>
<proteinExistence type="inferred from homology"/>
<dbReference type="InterPro" id="IPR047215">
    <property type="entry name" value="Galactose_mutarotase-like"/>
</dbReference>
<evidence type="ECO:0000313" key="6">
    <source>
        <dbReference type="Proteomes" id="UP000011715"/>
    </source>
</evidence>
<gene>
    <name evidence="4" type="ORF">MAPG_09491</name>
</gene>
<dbReference type="EMBL" id="ADBL01002423">
    <property type="status" value="NOT_ANNOTATED_CDS"/>
    <property type="molecule type" value="Genomic_DNA"/>
</dbReference>
<dbReference type="InterPro" id="IPR011013">
    <property type="entry name" value="Gal_mutarotase_sf_dom"/>
</dbReference>
<keyword evidence="2" id="KW-0413">Isomerase</keyword>
<reference evidence="6" key="1">
    <citation type="submission" date="2010-05" db="EMBL/GenBank/DDBJ databases">
        <title>The genome sequence of Magnaporthe poae strain ATCC 64411.</title>
        <authorList>
            <person name="Ma L.-J."/>
            <person name="Dead R."/>
            <person name="Young S."/>
            <person name="Zeng Q."/>
            <person name="Koehrsen M."/>
            <person name="Alvarado L."/>
            <person name="Berlin A."/>
            <person name="Chapman S.B."/>
            <person name="Chen Z."/>
            <person name="Freedman E."/>
            <person name="Gellesch M."/>
            <person name="Goldberg J."/>
            <person name="Griggs A."/>
            <person name="Gujja S."/>
            <person name="Heilman E.R."/>
            <person name="Heiman D."/>
            <person name="Hepburn T."/>
            <person name="Howarth C."/>
            <person name="Jen D."/>
            <person name="Larson L."/>
            <person name="Mehta T."/>
            <person name="Neiman D."/>
            <person name="Pearson M."/>
            <person name="Roberts A."/>
            <person name="Saif S."/>
            <person name="Shea T."/>
            <person name="Shenoy N."/>
            <person name="Sisk P."/>
            <person name="Stolte C."/>
            <person name="Sykes S."/>
            <person name="Walk T."/>
            <person name="White J."/>
            <person name="Yandava C."/>
            <person name="Haas B."/>
            <person name="Nusbaum C."/>
            <person name="Birren B."/>
        </authorList>
    </citation>
    <scope>NUCLEOTIDE SEQUENCE [LARGE SCALE GENOMIC DNA]</scope>
    <source>
        <strain evidence="6">ATCC 64411 / 73-15</strain>
    </source>
</reference>
<dbReference type="OrthoDB" id="274691at2759"/>
<dbReference type="OMA" id="IYHHISR"/>
<dbReference type="EnsemblFungi" id="MAPG_09491T0">
    <property type="protein sequence ID" value="MAPG_09491T0"/>
    <property type="gene ID" value="MAPG_09491"/>
</dbReference>
<dbReference type="AlphaFoldDB" id="A0A0C4EA36"/>
<dbReference type="VEuPathDB" id="FungiDB:MAPG_09491"/>
<dbReference type="PANTHER" id="PTHR10091:SF0">
    <property type="entry name" value="GALACTOSE MUTAROTASE"/>
    <property type="match status" value="1"/>
</dbReference>
<organism evidence="5 6">
    <name type="scientific">Magnaporthiopsis poae (strain ATCC 64411 / 73-15)</name>
    <name type="common">Kentucky bluegrass fungus</name>
    <name type="synonym">Magnaporthe poae</name>
    <dbReference type="NCBI Taxonomy" id="644358"/>
    <lineage>
        <taxon>Eukaryota</taxon>
        <taxon>Fungi</taxon>
        <taxon>Dikarya</taxon>
        <taxon>Ascomycota</taxon>
        <taxon>Pezizomycotina</taxon>
        <taxon>Sordariomycetes</taxon>
        <taxon>Sordariomycetidae</taxon>
        <taxon>Magnaporthales</taxon>
        <taxon>Magnaporthaceae</taxon>
        <taxon>Magnaporthiopsis</taxon>
    </lineage>
</organism>
<accession>A0A0C4EA36</accession>
<evidence type="ECO:0000313" key="4">
    <source>
        <dbReference type="EMBL" id="KLU90966.1"/>
    </source>
</evidence>
<dbReference type="SUPFAM" id="SSF74650">
    <property type="entry name" value="Galactose mutarotase-like"/>
    <property type="match status" value="1"/>
</dbReference>
<dbReference type="GO" id="GO:0004034">
    <property type="term" value="F:aldose 1-epimerase activity"/>
    <property type="evidence" value="ECO:0007669"/>
    <property type="project" value="TreeGrafter"/>
</dbReference>
<dbReference type="PROSITE" id="PS00545">
    <property type="entry name" value="ALDOSE_1_EPIMERASE"/>
    <property type="match status" value="1"/>
</dbReference>